<evidence type="ECO:0000256" key="2">
    <source>
        <dbReference type="ARBA" id="ARBA00022884"/>
    </source>
</evidence>
<dbReference type="InterPro" id="IPR012677">
    <property type="entry name" value="Nucleotide-bd_a/b_plait_sf"/>
</dbReference>
<dbReference type="InterPro" id="IPR035979">
    <property type="entry name" value="RBD_domain_sf"/>
</dbReference>
<proteinExistence type="predicted"/>
<dbReference type="SUPFAM" id="SSF54928">
    <property type="entry name" value="RNA-binding domain, RBD"/>
    <property type="match status" value="1"/>
</dbReference>
<keyword evidence="2 3" id="KW-0694">RNA-binding</keyword>
<evidence type="ECO:0000313" key="7">
    <source>
        <dbReference type="Proteomes" id="UP000663873"/>
    </source>
</evidence>
<reference evidence="5" key="1">
    <citation type="submission" date="2021-02" db="EMBL/GenBank/DDBJ databases">
        <authorList>
            <person name="Nowell W R."/>
        </authorList>
    </citation>
    <scope>NUCLEOTIDE SEQUENCE</scope>
</reference>
<evidence type="ECO:0000313" key="6">
    <source>
        <dbReference type="EMBL" id="CAF5080706.1"/>
    </source>
</evidence>
<keyword evidence="7" id="KW-1185">Reference proteome</keyword>
<sequence>IPREETHKPNMQLSVKKLYLGGVKDPITENDLKDYFTKFGSITDVVVMKDRDGQYRGFVFT</sequence>
<dbReference type="Gene3D" id="3.30.70.330">
    <property type="match status" value="1"/>
</dbReference>
<dbReference type="GO" id="GO:0003729">
    <property type="term" value="F:mRNA binding"/>
    <property type="evidence" value="ECO:0007669"/>
    <property type="project" value="TreeGrafter"/>
</dbReference>
<dbReference type="PANTHER" id="PTHR48032">
    <property type="entry name" value="RNA-BINDING PROTEIN MUSASHI HOMOLOG RBP6"/>
    <property type="match status" value="1"/>
</dbReference>
<evidence type="ECO:0000259" key="4">
    <source>
        <dbReference type="PROSITE" id="PS50102"/>
    </source>
</evidence>
<evidence type="ECO:0000313" key="5">
    <source>
        <dbReference type="EMBL" id="CAF4959647.1"/>
    </source>
</evidence>
<dbReference type="AlphaFoldDB" id="A0A821YB66"/>
<dbReference type="InterPro" id="IPR000504">
    <property type="entry name" value="RRM_dom"/>
</dbReference>
<feature type="non-terminal residue" evidence="5">
    <location>
        <position position="1"/>
    </location>
</feature>
<keyword evidence="1" id="KW-0677">Repeat</keyword>
<organism evidence="5 7">
    <name type="scientific">Rotaria socialis</name>
    <dbReference type="NCBI Taxonomy" id="392032"/>
    <lineage>
        <taxon>Eukaryota</taxon>
        <taxon>Metazoa</taxon>
        <taxon>Spiralia</taxon>
        <taxon>Gnathifera</taxon>
        <taxon>Rotifera</taxon>
        <taxon>Eurotatoria</taxon>
        <taxon>Bdelloidea</taxon>
        <taxon>Philodinida</taxon>
        <taxon>Philodinidae</taxon>
        <taxon>Rotaria</taxon>
    </lineage>
</organism>
<dbReference type="GO" id="GO:0006417">
    <property type="term" value="P:regulation of translation"/>
    <property type="evidence" value="ECO:0007669"/>
    <property type="project" value="TreeGrafter"/>
</dbReference>
<name>A0A821YB66_9BILA</name>
<gene>
    <name evidence="6" type="ORF">QYT958_LOCUS43877</name>
    <name evidence="5" type="ORF">UJA718_LOCUS48173</name>
</gene>
<feature type="domain" description="RRM" evidence="4">
    <location>
        <begin position="16"/>
        <end position="61"/>
    </location>
</feature>
<comment type="caution">
    <text evidence="5">The sequence shown here is derived from an EMBL/GenBank/DDBJ whole genome shotgun (WGS) entry which is preliminary data.</text>
</comment>
<dbReference type="PANTHER" id="PTHR48032:SF12">
    <property type="entry name" value="RRM DOMAIN-CONTAINING PROTEIN"/>
    <property type="match status" value="1"/>
</dbReference>
<dbReference type="Proteomes" id="UP000663873">
    <property type="component" value="Unassembled WGS sequence"/>
</dbReference>
<dbReference type="EMBL" id="CAJOBR010064850">
    <property type="protein sequence ID" value="CAF5080706.1"/>
    <property type="molecule type" value="Genomic_DNA"/>
</dbReference>
<evidence type="ECO:0000256" key="1">
    <source>
        <dbReference type="ARBA" id="ARBA00022737"/>
    </source>
</evidence>
<dbReference type="Pfam" id="PF00076">
    <property type="entry name" value="RRM_1"/>
    <property type="match status" value="1"/>
</dbReference>
<dbReference type="Proteomes" id="UP000663848">
    <property type="component" value="Unassembled WGS sequence"/>
</dbReference>
<evidence type="ECO:0000256" key="3">
    <source>
        <dbReference type="PROSITE-ProRule" id="PRU00176"/>
    </source>
</evidence>
<protein>
    <recommendedName>
        <fullName evidence="4">RRM domain-containing protein</fullName>
    </recommendedName>
</protein>
<accession>A0A821YB66</accession>
<dbReference type="PROSITE" id="PS50102">
    <property type="entry name" value="RRM"/>
    <property type="match status" value="1"/>
</dbReference>
<dbReference type="EMBL" id="CAJOBP010095050">
    <property type="protein sequence ID" value="CAF4959647.1"/>
    <property type="molecule type" value="Genomic_DNA"/>
</dbReference>